<name>A0ABQ9E2K2_TEGGR</name>
<keyword evidence="2" id="KW-1185">Reference proteome</keyword>
<reference evidence="1 2" key="1">
    <citation type="submission" date="2022-12" db="EMBL/GenBank/DDBJ databases">
        <title>Chromosome-level genome of Tegillarca granosa.</title>
        <authorList>
            <person name="Kim J."/>
        </authorList>
    </citation>
    <scope>NUCLEOTIDE SEQUENCE [LARGE SCALE GENOMIC DNA]</scope>
    <source>
        <strain evidence="1">Teg-2019</strain>
        <tissue evidence="1">Adductor muscle</tissue>
    </source>
</reference>
<accession>A0ABQ9E2K2</accession>
<evidence type="ECO:0000313" key="2">
    <source>
        <dbReference type="Proteomes" id="UP001217089"/>
    </source>
</evidence>
<evidence type="ECO:0000313" key="1">
    <source>
        <dbReference type="EMBL" id="KAJ8299360.1"/>
    </source>
</evidence>
<gene>
    <name evidence="1" type="ORF">KUTeg_023420</name>
</gene>
<dbReference type="EMBL" id="JARBDR010000921">
    <property type="protein sequence ID" value="KAJ8299360.1"/>
    <property type="molecule type" value="Genomic_DNA"/>
</dbReference>
<organism evidence="1 2">
    <name type="scientific">Tegillarca granosa</name>
    <name type="common">Malaysian cockle</name>
    <name type="synonym">Anadara granosa</name>
    <dbReference type="NCBI Taxonomy" id="220873"/>
    <lineage>
        <taxon>Eukaryota</taxon>
        <taxon>Metazoa</taxon>
        <taxon>Spiralia</taxon>
        <taxon>Lophotrochozoa</taxon>
        <taxon>Mollusca</taxon>
        <taxon>Bivalvia</taxon>
        <taxon>Autobranchia</taxon>
        <taxon>Pteriomorphia</taxon>
        <taxon>Arcoida</taxon>
        <taxon>Arcoidea</taxon>
        <taxon>Arcidae</taxon>
        <taxon>Tegillarca</taxon>
    </lineage>
</organism>
<comment type="caution">
    <text evidence="1">The sequence shown here is derived from an EMBL/GenBank/DDBJ whole genome shotgun (WGS) entry which is preliminary data.</text>
</comment>
<dbReference type="Proteomes" id="UP001217089">
    <property type="component" value="Unassembled WGS sequence"/>
</dbReference>
<protein>
    <submittedName>
        <fullName evidence="1">Uncharacterized protein</fullName>
    </submittedName>
</protein>
<proteinExistence type="predicted"/>
<sequence length="73" mass="8115">MLADILTKDIKCPNTVCVDKESSSCLILDGQARVLSFEIQLIDFADVFVNLVYQSGAKFKRIDFILTDTGKSL</sequence>